<keyword evidence="1" id="KW-1133">Transmembrane helix</keyword>
<keyword evidence="1" id="KW-0472">Membrane</keyword>
<dbReference type="EMBL" id="CP126213">
    <property type="protein sequence ID" value="WIA15606.1"/>
    <property type="molecule type" value="Genomic_DNA"/>
</dbReference>
<evidence type="ECO:0000313" key="2">
    <source>
        <dbReference type="EMBL" id="WIA15606.1"/>
    </source>
</evidence>
<evidence type="ECO:0000313" key="3">
    <source>
        <dbReference type="Proteomes" id="UP001244341"/>
    </source>
</evidence>
<proteinExistence type="predicted"/>
<name>A0ABY8U579_TETOB</name>
<accession>A0ABY8U579</accession>
<protein>
    <submittedName>
        <fullName evidence="2">Uncharacterized protein</fullName>
    </submittedName>
</protein>
<organism evidence="2 3">
    <name type="scientific">Tetradesmus obliquus</name>
    <name type="common">Green alga</name>
    <name type="synonym">Acutodesmus obliquus</name>
    <dbReference type="NCBI Taxonomy" id="3088"/>
    <lineage>
        <taxon>Eukaryota</taxon>
        <taxon>Viridiplantae</taxon>
        <taxon>Chlorophyta</taxon>
        <taxon>core chlorophytes</taxon>
        <taxon>Chlorophyceae</taxon>
        <taxon>CS clade</taxon>
        <taxon>Sphaeropleales</taxon>
        <taxon>Scenedesmaceae</taxon>
        <taxon>Tetradesmus</taxon>
    </lineage>
</organism>
<sequence>MACNSNAPGWQRFAVLKTTSIKSTCSRLLLAGGNAVALTSTTSLIWTLLLVLIRLFLISGVTRATILHWFLKPLQLRRSSAEKFWGTSTKQIQN</sequence>
<gene>
    <name evidence="2" type="ORF">OEZ85_002233</name>
</gene>
<feature type="transmembrane region" description="Helical" evidence="1">
    <location>
        <begin position="44"/>
        <end position="71"/>
    </location>
</feature>
<evidence type="ECO:0000256" key="1">
    <source>
        <dbReference type="SAM" id="Phobius"/>
    </source>
</evidence>
<reference evidence="2 3" key="1">
    <citation type="submission" date="2023-05" db="EMBL/GenBank/DDBJ databases">
        <title>A 100% complete, gapless, phased diploid assembly of the Scenedesmus obliquus UTEX 3031 genome.</title>
        <authorList>
            <person name="Biondi T.C."/>
            <person name="Hanschen E.R."/>
            <person name="Kwon T."/>
            <person name="Eng W."/>
            <person name="Kruse C.P.S."/>
            <person name="Koehler S.I."/>
            <person name="Kunde Y."/>
            <person name="Gleasner C.D."/>
            <person name="You Mak K.T."/>
            <person name="Polle J."/>
            <person name="Hovde B.T."/>
            <person name="Starkenburg S.R."/>
        </authorList>
    </citation>
    <scope>NUCLEOTIDE SEQUENCE [LARGE SCALE GENOMIC DNA]</scope>
    <source>
        <strain evidence="2 3">DOE0152z</strain>
    </source>
</reference>
<keyword evidence="1" id="KW-0812">Transmembrane</keyword>
<dbReference type="Proteomes" id="UP001244341">
    <property type="component" value="Chromosome 6b"/>
</dbReference>
<keyword evidence="3" id="KW-1185">Reference proteome</keyword>